<reference evidence="6" key="1">
    <citation type="submission" date="2022-08" db="UniProtKB">
        <authorList>
            <consortium name="EnsemblMetazoa"/>
        </authorList>
    </citation>
    <scope>IDENTIFICATION</scope>
</reference>
<dbReference type="InterPro" id="IPR000300">
    <property type="entry name" value="IPPc"/>
</dbReference>
<evidence type="ECO:0000256" key="3">
    <source>
        <dbReference type="ARBA" id="ARBA00022753"/>
    </source>
</evidence>
<dbReference type="PROSITE" id="PS50238">
    <property type="entry name" value="RHOGAP"/>
    <property type="match status" value="1"/>
</dbReference>
<dbReference type="Proteomes" id="UP000075882">
    <property type="component" value="Unassembled WGS sequence"/>
</dbReference>
<evidence type="ECO:0000259" key="5">
    <source>
        <dbReference type="PROSITE" id="PS50238"/>
    </source>
</evidence>
<dbReference type="Pfam" id="PF16776">
    <property type="entry name" value="INPP5B_PH"/>
    <property type="match status" value="1"/>
</dbReference>
<keyword evidence="4" id="KW-0968">Cytoplasmic vesicle</keyword>
<evidence type="ECO:0000256" key="2">
    <source>
        <dbReference type="ARBA" id="ARBA00004580"/>
    </source>
</evidence>
<keyword evidence="3" id="KW-0967">Endosome</keyword>
<dbReference type="InterPro" id="IPR008936">
    <property type="entry name" value="Rho_GTPase_activation_prot"/>
</dbReference>
<dbReference type="InterPro" id="IPR046985">
    <property type="entry name" value="IP5"/>
</dbReference>
<organism evidence="6">
    <name type="scientific">Anopheles coluzzii</name>
    <name type="common">African malaria mosquito</name>
    <dbReference type="NCBI Taxonomy" id="1518534"/>
    <lineage>
        <taxon>Eukaryota</taxon>
        <taxon>Metazoa</taxon>
        <taxon>Ecdysozoa</taxon>
        <taxon>Arthropoda</taxon>
        <taxon>Hexapoda</taxon>
        <taxon>Insecta</taxon>
        <taxon>Pterygota</taxon>
        <taxon>Neoptera</taxon>
        <taxon>Endopterygota</taxon>
        <taxon>Diptera</taxon>
        <taxon>Nematocera</taxon>
        <taxon>Culicoidea</taxon>
        <taxon>Culicidae</taxon>
        <taxon>Anophelinae</taxon>
        <taxon>Anopheles</taxon>
    </lineage>
</organism>
<dbReference type="Gene3D" id="3.60.10.10">
    <property type="entry name" value="Endonuclease/exonuclease/phosphatase"/>
    <property type="match status" value="1"/>
</dbReference>
<dbReference type="SMART" id="SM00128">
    <property type="entry name" value="IPPc"/>
    <property type="match status" value="1"/>
</dbReference>
<accession>A0A8W7Q1E2</accession>
<dbReference type="EnsemblMetazoa" id="ACOM041772-RA">
    <property type="protein sequence ID" value="ACOM041772-PA.1"/>
    <property type="gene ID" value="ACOM041772"/>
</dbReference>
<dbReference type="InterPro" id="IPR048869">
    <property type="entry name" value="OCRL-1_2_ASH"/>
</dbReference>
<evidence type="ECO:0000256" key="1">
    <source>
        <dbReference type="ARBA" id="ARBA00004146"/>
    </source>
</evidence>
<dbReference type="PANTHER" id="PTHR11200:SF300">
    <property type="entry name" value="TYPE II INOSITOL 1,4,5-TRISPHOSPHATE 5-PHOSPHATASE"/>
    <property type="match status" value="1"/>
</dbReference>
<dbReference type="CDD" id="cd04380">
    <property type="entry name" value="RhoGAP_OCRL1"/>
    <property type="match status" value="1"/>
</dbReference>
<dbReference type="SUPFAM" id="SSF56219">
    <property type="entry name" value="DNase I-like"/>
    <property type="match status" value="1"/>
</dbReference>
<dbReference type="Pfam" id="PF22669">
    <property type="entry name" value="Exo_endo_phos2"/>
    <property type="match status" value="1"/>
</dbReference>
<dbReference type="InterPro" id="IPR047078">
    <property type="entry name" value="RhoGAP_OCRL1"/>
</dbReference>
<sequence>LRDGKSENCSLASVRTAFVVRFCHLANVKMNCSNHDSIIIRTVTQKFREGESVLAILAAYQIVGNNFQNRLLVTVSSSESAALFSFSVSREPPESISDLTIVAVVPINESFFVNTESSFGSVSSHQFTVFSDNQPTTYYYHATEEISAAKEHFLTSLKNLKASYSAVPVHSPGAFDWLHYYKPADERTGLLAIDRSVADGSQAPKTRDAKFREELERRRHEYTVYEPYHVYTATWNVNGQTSETIELPEWLATTDSPPDIYAVGFQEIEWTPEKILMNETKIDRTWVDKVMSGLHKGAIYTELASVRLVGMMLTVAVKSTIYPKINDCLTAAVGTGTLKWGNKGGVGVSFKLNEALFCFVNTHLAAHTQEVERRNDDHDDIIRRMSFDNGFRMRSIDEHHHIFWIGDLNYRLDGPEVSQEYVNRKDRDYNQLYQHDQLYVEKRRNRIFRDYKEGKILFPPTYKYNPGTDEWDSSEKSRTPAWCDRILWKGQRIEMLRYNSVMQLRKSDHKPVYADFKVDAQAKDQAKLKKVSEEVLKTVDKYENDNQPQITVEQTDLDFGLIRFNEKYSRELLVANNCHLPVRFRFACKDDRNSQVCEDFIHISHSKGELLTGNSLSIRIDILVNAPAASKMLRKLKDAQAGSKVPLDILVLHVENGRDIFITIFGEYKPSCFGVSLDTLMKLNKPVSMYAIHELVSLDHEEKLIDLVGDDVGGSNLRFPREIWRLVDNLRKMGLQTPQLFTLDRKLGQSDAANLLEIRDWLDSWSTDDFPGTPHTTAEALLMMLEALPEPVVTISERECIIASDNFERCKELLRTKLKSVNRILFLYICLFLQDFWNANKSIRIDTIAGLFGRILIRSQLPAKPEFSNSIYAYSEGERDQRRRFMMTLLNNNVREFARQEMSTL</sequence>
<dbReference type="Gene3D" id="2.60.40.10">
    <property type="entry name" value="Immunoglobulins"/>
    <property type="match status" value="1"/>
</dbReference>
<dbReference type="InterPro" id="IPR036691">
    <property type="entry name" value="Endo/exonu/phosph_ase_sf"/>
</dbReference>
<name>A0A8W7Q1E2_ANOCL</name>
<dbReference type="VEuPathDB" id="VectorBase:ACON2_037118"/>
<dbReference type="Gene3D" id="2.30.29.110">
    <property type="match status" value="1"/>
</dbReference>
<dbReference type="SMART" id="SM00324">
    <property type="entry name" value="RhoGAP"/>
    <property type="match status" value="1"/>
</dbReference>
<dbReference type="InterPro" id="IPR031896">
    <property type="entry name" value="INPP5B_PH_dom"/>
</dbReference>
<evidence type="ECO:0000256" key="4">
    <source>
        <dbReference type="ARBA" id="ARBA00023329"/>
    </source>
</evidence>
<dbReference type="Pfam" id="PF00620">
    <property type="entry name" value="RhoGAP"/>
    <property type="match status" value="1"/>
</dbReference>
<dbReference type="InterPro" id="IPR013783">
    <property type="entry name" value="Ig-like_fold"/>
</dbReference>
<dbReference type="GO" id="GO:0004439">
    <property type="term" value="F:phosphatidylinositol-4,5-bisphosphate 5-phosphatase activity"/>
    <property type="evidence" value="ECO:0007669"/>
    <property type="project" value="TreeGrafter"/>
</dbReference>
<dbReference type="GO" id="GO:0007165">
    <property type="term" value="P:signal transduction"/>
    <property type="evidence" value="ECO:0007669"/>
    <property type="project" value="InterPro"/>
</dbReference>
<dbReference type="PANTHER" id="PTHR11200">
    <property type="entry name" value="INOSITOL 5-PHOSPHATASE"/>
    <property type="match status" value="1"/>
</dbReference>
<dbReference type="InterPro" id="IPR000198">
    <property type="entry name" value="RhoGAP_dom"/>
</dbReference>
<dbReference type="GO" id="GO:0031901">
    <property type="term" value="C:early endosome membrane"/>
    <property type="evidence" value="ECO:0007669"/>
    <property type="project" value="UniProtKB-SubCell"/>
</dbReference>
<dbReference type="FunFam" id="2.30.29.110:FF:000004">
    <property type="entry name" value="Inositol polyphosphate 5-phosphatase OCRL-1-like Protein"/>
    <property type="match status" value="1"/>
</dbReference>
<dbReference type="GO" id="GO:0046856">
    <property type="term" value="P:phosphatidylinositol dephosphorylation"/>
    <property type="evidence" value="ECO:0007669"/>
    <property type="project" value="InterPro"/>
</dbReference>
<feature type="domain" description="Rho-GAP" evidence="5">
    <location>
        <begin position="696"/>
        <end position="897"/>
    </location>
</feature>
<protein>
    <recommendedName>
        <fullName evidence="5">Rho-GAP domain-containing protein</fullName>
    </recommendedName>
</protein>
<dbReference type="FunFam" id="3.60.10.10:FF:000004">
    <property type="entry name" value="Type II inositol 1,4,5-trisphosphate 5-phosphatase"/>
    <property type="match status" value="1"/>
</dbReference>
<dbReference type="AlphaFoldDB" id="A0A8W7Q1E2"/>
<dbReference type="Gene3D" id="1.10.555.10">
    <property type="entry name" value="Rho GTPase activation protein"/>
    <property type="match status" value="1"/>
</dbReference>
<dbReference type="GO" id="GO:0030670">
    <property type="term" value="C:phagocytic vesicle membrane"/>
    <property type="evidence" value="ECO:0007669"/>
    <property type="project" value="UniProtKB-SubCell"/>
</dbReference>
<proteinExistence type="predicted"/>
<dbReference type="Pfam" id="PF21310">
    <property type="entry name" value="OCRL-like_ASH"/>
    <property type="match status" value="1"/>
</dbReference>
<comment type="subcellular location">
    <subcellularLocation>
        <location evidence="2">Cytoplasmic vesicle</location>
        <location evidence="2">Phagosome membrane</location>
    </subcellularLocation>
    <subcellularLocation>
        <location evidence="1">Early endosome membrane</location>
    </subcellularLocation>
</comment>
<evidence type="ECO:0000313" key="6">
    <source>
        <dbReference type="EnsemblMetazoa" id="ACOM041772-PA.1"/>
    </source>
</evidence>
<dbReference type="SUPFAM" id="SSF48350">
    <property type="entry name" value="GTPase activation domain, GAP"/>
    <property type="match status" value="1"/>
</dbReference>